<protein>
    <submittedName>
        <fullName evidence="2">Uncharacterized protein</fullName>
    </submittedName>
</protein>
<proteinExistence type="predicted"/>
<dbReference type="RefSeq" id="WP_160779331.1">
    <property type="nucleotide sequence ID" value="NZ_BAAAZF010000001.1"/>
</dbReference>
<accession>A0A845ANS9</accession>
<evidence type="ECO:0000313" key="2">
    <source>
        <dbReference type="EMBL" id="MXP31940.1"/>
    </source>
</evidence>
<reference evidence="2 3" key="1">
    <citation type="submission" date="2019-12" db="EMBL/GenBank/DDBJ databases">
        <title>Genomic-based taxomic classification of the family Erythrobacteraceae.</title>
        <authorList>
            <person name="Xu L."/>
        </authorList>
    </citation>
    <scope>NUCLEOTIDE SEQUENCE [LARGE SCALE GENOMIC DNA]</scope>
    <source>
        <strain evidence="2 3">JCM 16677</strain>
    </source>
</reference>
<sequence>MSWATAVVLIVAIGALAGVLQARYRAKAGIIADKEGNESFVERDNSADKEELEQLRERVKVLERIATDPARRTAEEIEKLRDER</sequence>
<comment type="caution">
    <text evidence="2">The sequence shown here is derived from an EMBL/GenBank/DDBJ whole genome shotgun (WGS) entry which is preliminary data.</text>
</comment>
<feature type="coiled-coil region" evidence="1">
    <location>
        <begin position="38"/>
        <end position="65"/>
    </location>
</feature>
<keyword evidence="1" id="KW-0175">Coiled coil</keyword>
<gene>
    <name evidence="2" type="ORF">GRI94_08905</name>
</gene>
<dbReference type="Proteomes" id="UP000446786">
    <property type="component" value="Unassembled WGS sequence"/>
</dbReference>
<evidence type="ECO:0000256" key="1">
    <source>
        <dbReference type="SAM" id="Coils"/>
    </source>
</evidence>
<organism evidence="2 3">
    <name type="scientific">Parerythrobacter jejuensis</name>
    <dbReference type="NCBI Taxonomy" id="795812"/>
    <lineage>
        <taxon>Bacteria</taxon>
        <taxon>Pseudomonadati</taxon>
        <taxon>Pseudomonadota</taxon>
        <taxon>Alphaproteobacteria</taxon>
        <taxon>Sphingomonadales</taxon>
        <taxon>Erythrobacteraceae</taxon>
        <taxon>Parerythrobacter</taxon>
    </lineage>
</organism>
<name>A0A845ANS9_9SPHN</name>
<dbReference type="OrthoDB" id="7579171at2"/>
<dbReference type="EMBL" id="WTYE01000001">
    <property type="protein sequence ID" value="MXP31940.1"/>
    <property type="molecule type" value="Genomic_DNA"/>
</dbReference>
<dbReference type="AlphaFoldDB" id="A0A845ANS9"/>
<keyword evidence="3" id="KW-1185">Reference proteome</keyword>
<evidence type="ECO:0000313" key="3">
    <source>
        <dbReference type="Proteomes" id="UP000446786"/>
    </source>
</evidence>